<accession>A0A834SIT3</accession>
<feature type="domain" description="PPC" evidence="8">
    <location>
        <begin position="1"/>
        <end position="102"/>
    </location>
</feature>
<feature type="transmembrane region" description="Helical" evidence="7">
    <location>
        <begin position="59"/>
        <end position="83"/>
    </location>
</feature>
<evidence type="ECO:0000256" key="1">
    <source>
        <dbReference type="ARBA" id="ARBA00023015"/>
    </source>
</evidence>
<dbReference type="PROSITE" id="PS51742">
    <property type="entry name" value="PPC"/>
    <property type="match status" value="1"/>
</dbReference>
<dbReference type="EMBL" id="JAAIUW010000013">
    <property type="protein sequence ID" value="KAF7804342.1"/>
    <property type="molecule type" value="Genomic_DNA"/>
</dbReference>
<comment type="function">
    <text evidence="5">Transcription factor that specifically binds AT-rich DNA sequences related to the nuclear matrix attachment regions (MARs).</text>
</comment>
<keyword evidence="7" id="KW-0812">Transmembrane</keyword>
<evidence type="ECO:0000313" key="10">
    <source>
        <dbReference type="Proteomes" id="UP000634136"/>
    </source>
</evidence>
<comment type="domain">
    <text evidence="5">The PPC domain mediates interactions between AHL proteins.</text>
</comment>
<gene>
    <name evidence="9" type="ORF">G2W53_043453</name>
</gene>
<dbReference type="OrthoDB" id="1903967at2759"/>
<dbReference type="InterPro" id="IPR005175">
    <property type="entry name" value="PPC_dom"/>
</dbReference>
<keyword evidence="4 5" id="KW-0539">Nucleus</keyword>
<dbReference type="Gene3D" id="3.30.1330.80">
    <property type="entry name" value="Hypothetical protein, similar to alpha- acetolactate decarboxylase, domain 2"/>
    <property type="match status" value="1"/>
</dbReference>
<feature type="region of interest" description="Disordered" evidence="6">
    <location>
        <begin position="92"/>
        <end position="111"/>
    </location>
</feature>
<dbReference type="GO" id="GO:0005634">
    <property type="term" value="C:nucleus"/>
    <property type="evidence" value="ECO:0007669"/>
    <property type="project" value="UniProtKB-SubCell"/>
</dbReference>
<organism evidence="9 10">
    <name type="scientific">Senna tora</name>
    <dbReference type="NCBI Taxonomy" id="362788"/>
    <lineage>
        <taxon>Eukaryota</taxon>
        <taxon>Viridiplantae</taxon>
        <taxon>Streptophyta</taxon>
        <taxon>Embryophyta</taxon>
        <taxon>Tracheophyta</taxon>
        <taxon>Spermatophyta</taxon>
        <taxon>Magnoliopsida</taxon>
        <taxon>eudicotyledons</taxon>
        <taxon>Gunneridae</taxon>
        <taxon>Pentapetalae</taxon>
        <taxon>rosids</taxon>
        <taxon>fabids</taxon>
        <taxon>Fabales</taxon>
        <taxon>Fabaceae</taxon>
        <taxon>Caesalpinioideae</taxon>
        <taxon>Cassia clade</taxon>
        <taxon>Senna</taxon>
    </lineage>
</organism>
<name>A0A834SIT3_9FABA</name>
<dbReference type="GO" id="GO:0003680">
    <property type="term" value="F:minor groove of adenine-thymine-rich DNA binding"/>
    <property type="evidence" value="ECO:0007669"/>
    <property type="project" value="UniProtKB-UniRule"/>
</dbReference>
<dbReference type="CDD" id="cd11378">
    <property type="entry name" value="DUF296"/>
    <property type="match status" value="1"/>
</dbReference>
<evidence type="ECO:0000256" key="3">
    <source>
        <dbReference type="ARBA" id="ARBA00023163"/>
    </source>
</evidence>
<dbReference type="InterPro" id="IPR039605">
    <property type="entry name" value="AHL"/>
</dbReference>
<evidence type="ECO:0000256" key="7">
    <source>
        <dbReference type="SAM" id="Phobius"/>
    </source>
</evidence>
<comment type="subcellular location">
    <subcellularLocation>
        <location evidence="5">Nucleus</location>
    </subcellularLocation>
</comment>
<keyword evidence="3 5" id="KW-0804">Transcription</keyword>
<keyword evidence="1 5" id="KW-0805">Transcription regulation</keyword>
<proteinExistence type="predicted"/>
<evidence type="ECO:0000313" key="9">
    <source>
        <dbReference type="EMBL" id="KAF7804342.1"/>
    </source>
</evidence>
<dbReference type="SUPFAM" id="SSF117856">
    <property type="entry name" value="AF0104/ALDC/Ptd012-like"/>
    <property type="match status" value="1"/>
</dbReference>
<feature type="compositionally biased region" description="Polar residues" evidence="6">
    <location>
        <begin position="144"/>
        <end position="161"/>
    </location>
</feature>
<sequence length="184" mass="19448">MLRGAVSALYSFVPRMEFRTWGRFEILSLSGSFTVSDSGGIKSRSGGLSVSLAGPDGRVIGGGVAGLLTAASPIQIVVGSFMAHSYKTQKRKQHRENIVGSPVTGADTVTAPKPISQANFEGGENCLNPTFQQLQEQSQRESDNVTSSDKQNLDGTPSGSDWNGFEDLSDQGPTPDINISLPGE</sequence>
<keyword evidence="7" id="KW-0472">Membrane</keyword>
<evidence type="ECO:0000259" key="8">
    <source>
        <dbReference type="PROSITE" id="PS51742"/>
    </source>
</evidence>
<evidence type="ECO:0000256" key="5">
    <source>
        <dbReference type="RuleBase" id="RU367031"/>
    </source>
</evidence>
<comment type="caution">
    <text evidence="9">The sequence shown here is derived from an EMBL/GenBank/DDBJ whole genome shotgun (WGS) entry which is preliminary data.</text>
</comment>
<keyword evidence="2 5" id="KW-0238">DNA-binding</keyword>
<reference evidence="9" key="1">
    <citation type="submission" date="2020-09" db="EMBL/GenBank/DDBJ databases">
        <title>Genome-Enabled Discovery of Anthraquinone Biosynthesis in Senna tora.</title>
        <authorList>
            <person name="Kang S.-H."/>
            <person name="Pandey R.P."/>
            <person name="Lee C.-M."/>
            <person name="Sim J.-S."/>
            <person name="Jeong J.-T."/>
            <person name="Choi B.-S."/>
            <person name="Jung M."/>
            <person name="Ginzburg D."/>
            <person name="Zhao K."/>
            <person name="Won S.Y."/>
            <person name="Oh T.-J."/>
            <person name="Yu Y."/>
            <person name="Kim N.-H."/>
            <person name="Lee O.R."/>
            <person name="Lee T.-H."/>
            <person name="Bashyal P."/>
            <person name="Kim T.-S."/>
            <person name="Lee W.-H."/>
            <person name="Kawkins C."/>
            <person name="Kim C.-K."/>
            <person name="Kim J.S."/>
            <person name="Ahn B.O."/>
            <person name="Rhee S.Y."/>
            <person name="Sohng J.K."/>
        </authorList>
    </citation>
    <scope>NUCLEOTIDE SEQUENCE</scope>
    <source>
        <tissue evidence="9">Leaf</tissue>
    </source>
</reference>
<dbReference type="Pfam" id="PF03479">
    <property type="entry name" value="PCC"/>
    <property type="match status" value="1"/>
</dbReference>
<dbReference type="Proteomes" id="UP000634136">
    <property type="component" value="Unassembled WGS sequence"/>
</dbReference>
<evidence type="ECO:0000256" key="4">
    <source>
        <dbReference type="ARBA" id="ARBA00023242"/>
    </source>
</evidence>
<keyword evidence="10" id="KW-1185">Reference proteome</keyword>
<feature type="region of interest" description="Disordered" evidence="6">
    <location>
        <begin position="134"/>
        <end position="184"/>
    </location>
</feature>
<evidence type="ECO:0000256" key="6">
    <source>
        <dbReference type="SAM" id="MobiDB-lite"/>
    </source>
</evidence>
<dbReference type="AlphaFoldDB" id="A0A834SIT3"/>
<keyword evidence="7" id="KW-1133">Transmembrane helix</keyword>
<dbReference type="PANTHER" id="PTHR31500:SF56">
    <property type="entry name" value="AT-HOOK MOTIF NUCLEAR-LOCALIZED PROTEIN"/>
    <property type="match status" value="1"/>
</dbReference>
<protein>
    <recommendedName>
        <fullName evidence="5">AT-hook motif nuclear-localized protein</fullName>
    </recommendedName>
</protein>
<evidence type="ECO:0000256" key="2">
    <source>
        <dbReference type="ARBA" id="ARBA00023125"/>
    </source>
</evidence>
<dbReference type="PANTHER" id="PTHR31500">
    <property type="entry name" value="AT-HOOK MOTIF NUCLEAR-LOCALIZED PROTEIN 9"/>
    <property type="match status" value="1"/>
</dbReference>